<feature type="transmembrane region" description="Helical" evidence="1">
    <location>
        <begin position="239"/>
        <end position="260"/>
    </location>
</feature>
<keyword evidence="3" id="KW-1185">Reference proteome</keyword>
<dbReference type="GeneID" id="35002669"/>
<accession>A0A1H6QVI6</accession>
<evidence type="ECO:0000313" key="2">
    <source>
        <dbReference type="EMBL" id="SEI47629.1"/>
    </source>
</evidence>
<dbReference type="GO" id="GO:0005886">
    <property type="term" value="C:plasma membrane"/>
    <property type="evidence" value="ECO:0007669"/>
    <property type="project" value="UniProtKB-SubCell"/>
</dbReference>
<dbReference type="EMBL" id="FNYR01000001">
    <property type="protein sequence ID" value="SEI47629.1"/>
    <property type="molecule type" value="Genomic_DNA"/>
</dbReference>
<keyword evidence="1" id="KW-0812">Transmembrane</keyword>
<accession>A0A2H4Q2N9</accession>
<feature type="transmembrane region" description="Helical" evidence="1">
    <location>
        <begin position="50"/>
        <end position="72"/>
    </location>
</feature>
<dbReference type="STRING" id="1073996.SAMN05444271_10181"/>
<protein>
    <submittedName>
        <fullName evidence="2">ABC-2 type transport system permease protein</fullName>
    </submittedName>
</protein>
<keyword evidence="1" id="KW-0472">Membrane</keyword>
<feature type="transmembrane region" description="Helical" evidence="1">
    <location>
        <begin position="133"/>
        <end position="157"/>
    </location>
</feature>
<evidence type="ECO:0000313" key="3">
    <source>
        <dbReference type="Proteomes" id="UP000198888"/>
    </source>
</evidence>
<dbReference type="PANTHER" id="PTHR43471:SF1">
    <property type="entry name" value="ABC TRANSPORTER PERMEASE PROTEIN NOSY-RELATED"/>
    <property type="match status" value="1"/>
</dbReference>
<dbReference type="Proteomes" id="UP000198888">
    <property type="component" value="Unassembled WGS sequence"/>
</dbReference>
<dbReference type="GO" id="GO:0140359">
    <property type="term" value="F:ABC-type transporter activity"/>
    <property type="evidence" value="ECO:0007669"/>
    <property type="project" value="InterPro"/>
</dbReference>
<dbReference type="OrthoDB" id="86287at2157"/>
<name>A0A1H6QVI6_9EURY</name>
<feature type="transmembrane region" description="Helical" evidence="1">
    <location>
        <begin position="20"/>
        <end position="38"/>
    </location>
</feature>
<dbReference type="KEGG" id="hae:halTADL_1884"/>
<dbReference type="PANTHER" id="PTHR43471">
    <property type="entry name" value="ABC TRANSPORTER PERMEASE"/>
    <property type="match status" value="1"/>
</dbReference>
<proteinExistence type="predicted"/>
<organism evidence="2 3">
    <name type="scientific">Halohasta litchfieldiae</name>
    <dbReference type="NCBI Taxonomy" id="1073996"/>
    <lineage>
        <taxon>Archaea</taxon>
        <taxon>Methanobacteriati</taxon>
        <taxon>Methanobacteriota</taxon>
        <taxon>Stenosarchaea group</taxon>
        <taxon>Halobacteria</taxon>
        <taxon>Halobacteriales</taxon>
        <taxon>Haloferacaceae</taxon>
        <taxon>Halohasta</taxon>
    </lineage>
</organism>
<keyword evidence="1" id="KW-1133">Transmembrane helix</keyword>
<gene>
    <name evidence="2" type="ORF">SAMN05444271_10181</name>
</gene>
<dbReference type="Pfam" id="PF12679">
    <property type="entry name" value="ABC2_membrane_2"/>
    <property type="match status" value="1"/>
</dbReference>
<evidence type="ECO:0000256" key="1">
    <source>
        <dbReference type="SAM" id="Phobius"/>
    </source>
</evidence>
<dbReference type="RefSeq" id="WP_089670591.1">
    <property type="nucleotide sequence ID" value="NZ_CP024845.1"/>
</dbReference>
<feature type="transmembrane region" description="Helical" evidence="1">
    <location>
        <begin position="164"/>
        <end position="182"/>
    </location>
</feature>
<dbReference type="AlphaFoldDB" id="A0A1H6QVI6"/>
<feature type="transmembrane region" description="Helical" evidence="1">
    <location>
        <begin position="103"/>
        <end position="127"/>
    </location>
</feature>
<reference evidence="2 3" key="1">
    <citation type="submission" date="2016-10" db="EMBL/GenBank/DDBJ databases">
        <authorList>
            <person name="de Groot N.N."/>
        </authorList>
    </citation>
    <scope>NUCLEOTIDE SEQUENCE [LARGE SCALE GENOMIC DNA]</scope>
    <source>
        <strain evidence="2 3">DSM 22187</strain>
    </source>
</reference>
<sequence>MSWLVVARKDFEDAIRSRWLIGLTVVFILLVSGVSYLARQTASANAVLQLSGSLFVGTLVPLIALVVAYNAVTGERESGSLKLLLSLPHSRADVVFGKVVGRAAALSTAITVGFILPAVILALGPFTLEIGTYIGYMLLVALLASVFVAIAVGWSAAAPSQRTALGGAIGLYFVFVPFWGAIQLRLGSAIGSLADVLPLSARTIGNAIFLTNPAESFGWLTGRLLAGEFMIGETAGLQLSALSMLLFWLLAAPLVGLLVFQRRDL</sequence>